<comment type="caution">
    <text evidence="2">The sequence shown here is derived from an EMBL/GenBank/DDBJ whole genome shotgun (WGS) entry which is preliminary data.</text>
</comment>
<accession>A0ABR5TFC4</accession>
<feature type="region of interest" description="Disordered" evidence="1">
    <location>
        <begin position="1"/>
        <end position="43"/>
    </location>
</feature>
<evidence type="ECO:0000256" key="1">
    <source>
        <dbReference type="SAM" id="MobiDB-lite"/>
    </source>
</evidence>
<gene>
    <name evidence="2" type="ORF">WS72_13115</name>
</gene>
<protein>
    <submittedName>
        <fullName evidence="2">Uncharacterized protein</fullName>
    </submittedName>
</protein>
<keyword evidence="3" id="KW-1185">Reference proteome</keyword>
<evidence type="ECO:0000313" key="2">
    <source>
        <dbReference type="EMBL" id="KWZ43704.1"/>
    </source>
</evidence>
<name>A0ABR5TFC4_9BURK</name>
<feature type="compositionally biased region" description="Low complexity" evidence="1">
    <location>
        <begin position="20"/>
        <end position="37"/>
    </location>
</feature>
<proteinExistence type="predicted"/>
<sequence>MSWAVVVSGKRGGRTRERSVPAGVSKSAASAGASPVSTPIRCAVPGRKSEPVFRARVRHRVASPSKKL</sequence>
<organism evidence="2 3">
    <name type="scientific">Burkholderia savannae</name>
    <dbReference type="NCBI Taxonomy" id="1637837"/>
    <lineage>
        <taxon>Bacteria</taxon>
        <taxon>Pseudomonadati</taxon>
        <taxon>Pseudomonadota</taxon>
        <taxon>Betaproteobacteria</taxon>
        <taxon>Burkholderiales</taxon>
        <taxon>Burkholderiaceae</taxon>
        <taxon>Burkholderia</taxon>
        <taxon>pseudomallei group</taxon>
    </lineage>
</organism>
<dbReference type="EMBL" id="LNJQ01000001">
    <property type="protein sequence ID" value="KWZ43704.1"/>
    <property type="molecule type" value="Genomic_DNA"/>
</dbReference>
<dbReference type="Proteomes" id="UP000070255">
    <property type="component" value="Unassembled WGS sequence"/>
</dbReference>
<reference evidence="2 3" key="1">
    <citation type="submission" date="2015-11" db="EMBL/GenBank/DDBJ databases">
        <authorList>
            <person name="Sahl J."/>
            <person name="Wagner D."/>
            <person name="Keim P."/>
        </authorList>
    </citation>
    <scope>NUCLEOTIDE SEQUENCE [LARGE SCALE GENOMIC DNA]</scope>
    <source>
        <strain evidence="2 3">BDU18</strain>
    </source>
</reference>
<evidence type="ECO:0000313" key="3">
    <source>
        <dbReference type="Proteomes" id="UP000070255"/>
    </source>
</evidence>